<keyword evidence="2" id="KW-0479">Metal-binding</keyword>
<dbReference type="PANTHER" id="PTHR11014:SF169">
    <property type="entry name" value="CLAN MH, FAMILY M20, PEPTIDASE T-LIKE METALLOPEPTIDASE"/>
    <property type="match status" value="1"/>
</dbReference>
<dbReference type="GO" id="GO:0046872">
    <property type="term" value="F:metal ion binding"/>
    <property type="evidence" value="ECO:0007669"/>
    <property type="project" value="UniProtKB-KW"/>
</dbReference>
<dbReference type="InterPro" id="IPR036264">
    <property type="entry name" value="Bact_exopeptidase_dim_dom"/>
</dbReference>
<dbReference type="EMBL" id="JAFLNF010000001">
    <property type="protein sequence ID" value="MBO0343767.1"/>
    <property type="molecule type" value="Genomic_DNA"/>
</dbReference>
<comment type="cofactor">
    <cofactor evidence="2">
        <name>Mn(2+)</name>
        <dbReference type="ChEBI" id="CHEBI:29035"/>
    </cofactor>
    <text evidence="2">The Mn(2+) ion enhances activity.</text>
</comment>
<keyword evidence="1" id="KW-0378">Hydrolase</keyword>
<evidence type="ECO:0000256" key="2">
    <source>
        <dbReference type="PIRSR" id="PIRSR005962-1"/>
    </source>
</evidence>
<sequence>MPLSSANLSALVALRHDLHQHPEVSGQEEQTAQRIRAFLTTLTPNRLVGQLGGHGLAAVFEGSAPGPTILLRCELDALPIQEKSDVAHRSTISGKGHLCGHDGHMAILAAVAMTLAERRPAKGRTVLLFQPAEEDGSGAAKVLSDEAFALLAPDLALSLHNCPGLPIGRAALKSGPVNCASRGLKIEFTGKTAHASQPETGLSPMPAVSALMPILSGCSKGTQADPDFRLVTITHAQLGEPAFGIAPGDGQVWATLRTLTDDQMEALCQEAEAAARKQAEISNLEVSFSYHDVFHHCENAPEATAVLARAMDACGVNWDSTGLPWRPSEDFGRFRRLCPSAMLFLGAGVSCPALHNPDYDFPDELIPLGAEIFLNALRELLG</sequence>
<dbReference type="RefSeq" id="WP_206937418.1">
    <property type="nucleotide sequence ID" value="NZ_JAFLNF010000001.1"/>
</dbReference>
<feature type="binding site" evidence="2">
    <location>
        <position position="101"/>
    </location>
    <ligand>
        <name>Mn(2+)</name>
        <dbReference type="ChEBI" id="CHEBI:29035"/>
        <label>2</label>
    </ligand>
</feature>
<dbReference type="SUPFAM" id="SSF53187">
    <property type="entry name" value="Zn-dependent exopeptidases"/>
    <property type="match status" value="1"/>
</dbReference>
<dbReference type="InterPro" id="IPR002933">
    <property type="entry name" value="Peptidase_M20"/>
</dbReference>
<gene>
    <name evidence="4" type="ORF">J0X15_00920</name>
</gene>
<dbReference type="Pfam" id="PF07687">
    <property type="entry name" value="M20_dimer"/>
    <property type="match status" value="1"/>
</dbReference>
<proteinExistence type="predicted"/>
<dbReference type="Proteomes" id="UP000664779">
    <property type="component" value="Unassembled WGS sequence"/>
</dbReference>
<evidence type="ECO:0000259" key="3">
    <source>
        <dbReference type="Pfam" id="PF07687"/>
    </source>
</evidence>
<reference evidence="4" key="1">
    <citation type="submission" date="2021-03" db="EMBL/GenBank/DDBJ databases">
        <title>Roseibium sp. CAU 1637 isolated from Incheon.</title>
        <authorList>
            <person name="Kim W."/>
        </authorList>
    </citation>
    <scope>NUCLEOTIDE SEQUENCE</scope>
    <source>
        <strain evidence="4">CAU 1637</strain>
    </source>
</reference>
<dbReference type="Pfam" id="PF01546">
    <property type="entry name" value="Peptidase_M20"/>
    <property type="match status" value="1"/>
</dbReference>
<evidence type="ECO:0000313" key="5">
    <source>
        <dbReference type="Proteomes" id="UP000664779"/>
    </source>
</evidence>
<dbReference type="Gene3D" id="3.40.630.10">
    <property type="entry name" value="Zn peptidases"/>
    <property type="match status" value="1"/>
</dbReference>
<accession>A0A939EJW1</accession>
<feature type="binding site" evidence="2">
    <location>
        <position position="160"/>
    </location>
    <ligand>
        <name>Mn(2+)</name>
        <dbReference type="ChEBI" id="CHEBI:29035"/>
        <label>2</label>
    </ligand>
</feature>
<feature type="domain" description="Peptidase M20 dimerisation" evidence="3">
    <location>
        <begin position="182"/>
        <end position="280"/>
    </location>
</feature>
<dbReference type="GO" id="GO:0016787">
    <property type="term" value="F:hydrolase activity"/>
    <property type="evidence" value="ECO:0007669"/>
    <property type="project" value="UniProtKB-KW"/>
</dbReference>
<dbReference type="AlphaFoldDB" id="A0A939EJW1"/>
<feature type="binding site" evidence="2">
    <location>
        <position position="134"/>
    </location>
    <ligand>
        <name>Mn(2+)</name>
        <dbReference type="ChEBI" id="CHEBI:29035"/>
        <label>2</label>
    </ligand>
</feature>
<dbReference type="NCBIfam" id="TIGR01891">
    <property type="entry name" value="amidohydrolases"/>
    <property type="match status" value="1"/>
</dbReference>
<dbReference type="InterPro" id="IPR017439">
    <property type="entry name" value="Amidohydrolase"/>
</dbReference>
<evidence type="ECO:0000313" key="4">
    <source>
        <dbReference type="EMBL" id="MBO0343767.1"/>
    </source>
</evidence>
<evidence type="ECO:0000256" key="1">
    <source>
        <dbReference type="ARBA" id="ARBA00022801"/>
    </source>
</evidence>
<name>A0A939EJW1_9HYPH</name>
<feature type="binding site" evidence="2">
    <location>
        <position position="99"/>
    </location>
    <ligand>
        <name>Mn(2+)</name>
        <dbReference type="ChEBI" id="CHEBI:29035"/>
        <label>2</label>
    </ligand>
</feature>
<dbReference type="PANTHER" id="PTHR11014">
    <property type="entry name" value="PEPTIDASE M20 FAMILY MEMBER"/>
    <property type="match status" value="1"/>
</dbReference>
<dbReference type="PIRSF" id="PIRSF005962">
    <property type="entry name" value="Pept_M20D_amidohydro"/>
    <property type="match status" value="1"/>
</dbReference>
<keyword evidence="5" id="KW-1185">Reference proteome</keyword>
<feature type="binding site" evidence="2">
    <location>
        <position position="355"/>
    </location>
    <ligand>
        <name>Mn(2+)</name>
        <dbReference type="ChEBI" id="CHEBI:29035"/>
        <label>2</label>
    </ligand>
</feature>
<protein>
    <submittedName>
        <fullName evidence="4">Amidohydrolase</fullName>
    </submittedName>
</protein>
<dbReference type="SUPFAM" id="SSF55031">
    <property type="entry name" value="Bacterial exopeptidase dimerisation domain"/>
    <property type="match status" value="1"/>
</dbReference>
<comment type="caution">
    <text evidence="4">The sequence shown here is derived from an EMBL/GenBank/DDBJ whole genome shotgun (WGS) entry which is preliminary data.</text>
</comment>
<keyword evidence="2" id="KW-0464">Manganese</keyword>
<dbReference type="Gene3D" id="3.30.70.360">
    <property type="match status" value="1"/>
</dbReference>
<organism evidence="4 5">
    <name type="scientific">Roseibium limicola</name>
    <dbReference type="NCBI Taxonomy" id="2816037"/>
    <lineage>
        <taxon>Bacteria</taxon>
        <taxon>Pseudomonadati</taxon>
        <taxon>Pseudomonadota</taxon>
        <taxon>Alphaproteobacteria</taxon>
        <taxon>Hyphomicrobiales</taxon>
        <taxon>Stappiaceae</taxon>
        <taxon>Roseibium</taxon>
    </lineage>
</organism>
<dbReference type="InterPro" id="IPR011650">
    <property type="entry name" value="Peptidase_M20_dimer"/>
</dbReference>